<dbReference type="EMBL" id="BAAAZP010000087">
    <property type="protein sequence ID" value="GAA3676019.1"/>
    <property type="molecule type" value="Genomic_DNA"/>
</dbReference>
<dbReference type="SUPFAM" id="SSF46689">
    <property type="entry name" value="Homeodomain-like"/>
    <property type="match status" value="2"/>
</dbReference>
<keyword evidence="3" id="KW-0804">Transcription</keyword>
<comment type="caution">
    <text evidence="5">The sequence shown here is derived from an EMBL/GenBank/DDBJ whole genome shotgun (WGS) entry which is preliminary data.</text>
</comment>
<dbReference type="SMART" id="SM00342">
    <property type="entry name" value="HTH_ARAC"/>
    <property type="match status" value="1"/>
</dbReference>
<dbReference type="PROSITE" id="PS01124">
    <property type="entry name" value="HTH_ARAC_FAMILY_2"/>
    <property type="match status" value="1"/>
</dbReference>
<dbReference type="InterPro" id="IPR018060">
    <property type="entry name" value="HTH_AraC"/>
</dbReference>
<dbReference type="Pfam" id="PF12833">
    <property type="entry name" value="HTH_18"/>
    <property type="match status" value="1"/>
</dbReference>
<feature type="domain" description="HTH araC/xylS-type" evidence="4">
    <location>
        <begin position="190"/>
        <end position="288"/>
    </location>
</feature>
<evidence type="ECO:0000256" key="2">
    <source>
        <dbReference type="ARBA" id="ARBA00023125"/>
    </source>
</evidence>
<evidence type="ECO:0000313" key="6">
    <source>
        <dbReference type="Proteomes" id="UP001500902"/>
    </source>
</evidence>
<dbReference type="InterPro" id="IPR020449">
    <property type="entry name" value="Tscrpt_reg_AraC-type_HTH"/>
</dbReference>
<dbReference type="InterPro" id="IPR032783">
    <property type="entry name" value="AraC_lig"/>
</dbReference>
<dbReference type="PANTHER" id="PTHR46796">
    <property type="entry name" value="HTH-TYPE TRANSCRIPTIONAL ACTIVATOR RHAS-RELATED"/>
    <property type="match status" value="1"/>
</dbReference>
<name>A0ABP7C4E7_9ACTN</name>
<keyword evidence="1" id="KW-0805">Transcription regulation</keyword>
<proteinExistence type="predicted"/>
<dbReference type="Pfam" id="PF12852">
    <property type="entry name" value="Cupin_6"/>
    <property type="match status" value="1"/>
</dbReference>
<reference evidence="6" key="1">
    <citation type="journal article" date="2019" name="Int. J. Syst. Evol. Microbiol.">
        <title>The Global Catalogue of Microorganisms (GCM) 10K type strain sequencing project: providing services to taxonomists for standard genome sequencing and annotation.</title>
        <authorList>
            <consortium name="The Broad Institute Genomics Platform"/>
            <consortium name="The Broad Institute Genome Sequencing Center for Infectious Disease"/>
            <person name="Wu L."/>
            <person name="Ma J."/>
        </authorList>
    </citation>
    <scope>NUCLEOTIDE SEQUENCE [LARGE SCALE GENOMIC DNA]</scope>
    <source>
        <strain evidence="6">JCM 16904</strain>
    </source>
</reference>
<dbReference type="PRINTS" id="PR00032">
    <property type="entry name" value="HTHARAC"/>
</dbReference>
<dbReference type="InterPro" id="IPR009057">
    <property type="entry name" value="Homeodomain-like_sf"/>
</dbReference>
<dbReference type="PANTHER" id="PTHR46796:SF13">
    <property type="entry name" value="HTH-TYPE TRANSCRIPTIONAL ACTIVATOR RHAS"/>
    <property type="match status" value="1"/>
</dbReference>
<organism evidence="5 6">
    <name type="scientific">Nonomuraea antimicrobica</name>
    <dbReference type="NCBI Taxonomy" id="561173"/>
    <lineage>
        <taxon>Bacteria</taxon>
        <taxon>Bacillati</taxon>
        <taxon>Actinomycetota</taxon>
        <taxon>Actinomycetes</taxon>
        <taxon>Streptosporangiales</taxon>
        <taxon>Streptosporangiaceae</taxon>
        <taxon>Nonomuraea</taxon>
    </lineage>
</organism>
<keyword evidence="2" id="KW-0238">DNA-binding</keyword>
<evidence type="ECO:0000256" key="1">
    <source>
        <dbReference type="ARBA" id="ARBA00023015"/>
    </source>
</evidence>
<evidence type="ECO:0000256" key="3">
    <source>
        <dbReference type="ARBA" id="ARBA00023163"/>
    </source>
</evidence>
<keyword evidence="6" id="KW-1185">Reference proteome</keyword>
<gene>
    <name evidence="5" type="ORF">GCM10022224_045340</name>
</gene>
<dbReference type="InterPro" id="IPR050204">
    <property type="entry name" value="AraC_XylS_family_regulators"/>
</dbReference>
<dbReference type="Gene3D" id="1.10.10.60">
    <property type="entry name" value="Homeodomain-like"/>
    <property type="match status" value="2"/>
</dbReference>
<dbReference type="Proteomes" id="UP001500902">
    <property type="component" value="Unassembled WGS sequence"/>
</dbReference>
<sequence>MDPYDDLLRGVRGEGSVLGVSSLSPPWALRFTAGAPLTLCIPMRGDGWIVQGDVARPVKVGETAIVRGPEPFVFADTDSPRSAMDVRPEGADGDMSAHTVLLTGTYELGGEVTRRLVQVLPPVIVVADDHDCSSMRDYLEIQLLRRRPGYQIVLDRLLDWMLVCTLRDWFDRPEAQAPRWYRALADDVVGPALRAIHDAPSAPWTLASLATLAGASRTTLAKRFTELVGEPPLAYLTGWRMALAADLLSERDATVASVARRVGYSDGFGFSAAFKRVKGVSPSAFRSGR</sequence>
<dbReference type="PROSITE" id="PS00041">
    <property type="entry name" value="HTH_ARAC_FAMILY_1"/>
    <property type="match status" value="1"/>
</dbReference>
<protein>
    <submittedName>
        <fullName evidence="5">AraC family transcriptional regulator</fullName>
    </submittedName>
</protein>
<dbReference type="InterPro" id="IPR018062">
    <property type="entry name" value="HTH_AraC-typ_CS"/>
</dbReference>
<accession>A0ABP7C4E7</accession>
<evidence type="ECO:0000313" key="5">
    <source>
        <dbReference type="EMBL" id="GAA3676019.1"/>
    </source>
</evidence>
<dbReference type="RefSeq" id="WP_344881346.1">
    <property type="nucleotide sequence ID" value="NZ_BAAAZP010000087.1"/>
</dbReference>
<evidence type="ECO:0000259" key="4">
    <source>
        <dbReference type="PROSITE" id="PS01124"/>
    </source>
</evidence>